<feature type="compositionally biased region" description="Low complexity" evidence="2">
    <location>
        <begin position="1"/>
        <end position="19"/>
    </location>
</feature>
<keyword evidence="1 4" id="KW-0378">Hydrolase</keyword>
<dbReference type="EMBL" id="MCFL01000044">
    <property type="protein sequence ID" value="ORZ32605.1"/>
    <property type="molecule type" value="Genomic_DNA"/>
</dbReference>
<evidence type="ECO:0000313" key="4">
    <source>
        <dbReference type="EMBL" id="ORZ32605.1"/>
    </source>
</evidence>
<evidence type="ECO:0000259" key="3">
    <source>
        <dbReference type="Pfam" id="PF20434"/>
    </source>
</evidence>
<dbReference type="OrthoDB" id="6495301at2759"/>
<dbReference type="Gene3D" id="3.40.50.1820">
    <property type="entry name" value="alpha/beta hydrolase"/>
    <property type="match status" value="1"/>
</dbReference>
<dbReference type="SUPFAM" id="SSF53474">
    <property type="entry name" value="alpha/beta-Hydrolases"/>
    <property type="match status" value="1"/>
</dbReference>
<proteinExistence type="predicted"/>
<accession>A0A1Y2HDI9</accession>
<dbReference type="PANTHER" id="PTHR48081:SF33">
    <property type="entry name" value="KYNURENINE FORMAMIDASE"/>
    <property type="match status" value="1"/>
</dbReference>
<dbReference type="InterPro" id="IPR029058">
    <property type="entry name" value="AB_hydrolase_fold"/>
</dbReference>
<dbReference type="Proteomes" id="UP000193411">
    <property type="component" value="Unassembled WGS sequence"/>
</dbReference>
<reference evidence="4 5" key="1">
    <citation type="submission" date="2016-07" db="EMBL/GenBank/DDBJ databases">
        <title>Pervasive Adenine N6-methylation of Active Genes in Fungi.</title>
        <authorList>
            <consortium name="DOE Joint Genome Institute"/>
            <person name="Mondo S.J."/>
            <person name="Dannebaum R.O."/>
            <person name="Kuo R.C."/>
            <person name="Labutti K."/>
            <person name="Haridas S."/>
            <person name="Kuo A."/>
            <person name="Salamov A."/>
            <person name="Ahrendt S.R."/>
            <person name="Lipzen A."/>
            <person name="Sullivan W."/>
            <person name="Andreopoulos W.B."/>
            <person name="Clum A."/>
            <person name="Lindquist E."/>
            <person name="Daum C."/>
            <person name="Ramamoorthy G.K."/>
            <person name="Gryganskyi A."/>
            <person name="Culley D."/>
            <person name="Magnuson J.K."/>
            <person name="James T.Y."/>
            <person name="O'Malley M.A."/>
            <person name="Stajich J.E."/>
            <person name="Spatafora J.W."/>
            <person name="Visel A."/>
            <person name="Grigoriev I.V."/>
        </authorList>
    </citation>
    <scope>NUCLEOTIDE SEQUENCE [LARGE SCALE GENOMIC DNA]</scope>
    <source>
        <strain evidence="4 5">PL171</strain>
    </source>
</reference>
<feature type="domain" description="BD-FAE-like" evidence="3">
    <location>
        <begin position="63"/>
        <end position="265"/>
    </location>
</feature>
<dbReference type="GO" id="GO:0016787">
    <property type="term" value="F:hydrolase activity"/>
    <property type="evidence" value="ECO:0007669"/>
    <property type="project" value="UniProtKB-KW"/>
</dbReference>
<name>A0A1Y2HDI9_9FUNG</name>
<dbReference type="InterPro" id="IPR050300">
    <property type="entry name" value="GDXG_lipolytic_enzyme"/>
</dbReference>
<dbReference type="STRING" id="765915.A0A1Y2HDI9"/>
<protein>
    <submittedName>
        <fullName evidence="4">Alpha/Beta hydrolase protein</fullName>
    </submittedName>
</protein>
<dbReference type="AlphaFoldDB" id="A0A1Y2HDI9"/>
<evidence type="ECO:0000256" key="1">
    <source>
        <dbReference type="ARBA" id="ARBA00022801"/>
    </source>
</evidence>
<comment type="caution">
    <text evidence="4">The sequence shown here is derived from an EMBL/GenBank/DDBJ whole genome shotgun (WGS) entry which is preliminary data.</text>
</comment>
<feature type="region of interest" description="Disordered" evidence="2">
    <location>
        <begin position="1"/>
        <end position="25"/>
    </location>
</feature>
<keyword evidence="5" id="KW-1185">Reference proteome</keyword>
<dbReference type="PANTHER" id="PTHR48081">
    <property type="entry name" value="AB HYDROLASE SUPERFAMILY PROTEIN C4A8.06C"/>
    <property type="match status" value="1"/>
</dbReference>
<evidence type="ECO:0000313" key="5">
    <source>
        <dbReference type="Proteomes" id="UP000193411"/>
    </source>
</evidence>
<dbReference type="InterPro" id="IPR049492">
    <property type="entry name" value="BD-FAE-like_dom"/>
</dbReference>
<sequence>MTADNTVPATVAAPATSNSQTTKTDDPSLVILRKVPYLPSSHERHCVDLYLPAPPAEAAGHAAHTDRPLLVFLHGGAWRTCKPADFTLLATRLAHATGLPVAVPGYRMSLPAKDPNRPIHPAHQIDIEHALTFLTTTGPIYGWNAAQRGLCLIGHSAGSHLATSILLNPKTVSGASLHVRSIVALDGIFDLADMVDEYGEYYRDFTEQAFGPPANWAAASPVYFARDAQRVKDAVDKRKCEAILVVHSREDELLSVRQPNGFMKALVSGNEASGGAIHWVERDYESVRGTHDAMLEGTAVVERIRRFVKERMA</sequence>
<gene>
    <name evidence="4" type="ORF">BCR44DRAFT_37903</name>
</gene>
<dbReference type="Pfam" id="PF20434">
    <property type="entry name" value="BD-FAE"/>
    <property type="match status" value="1"/>
</dbReference>
<organism evidence="4 5">
    <name type="scientific">Catenaria anguillulae PL171</name>
    <dbReference type="NCBI Taxonomy" id="765915"/>
    <lineage>
        <taxon>Eukaryota</taxon>
        <taxon>Fungi</taxon>
        <taxon>Fungi incertae sedis</taxon>
        <taxon>Blastocladiomycota</taxon>
        <taxon>Blastocladiomycetes</taxon>
        <taxon>Blastocladiales</taxon>
        <taxon>Catenariaceae</taxon>
        <taxon>Catenaria</taxon>
    </lineage>
</organism>
<evidence type="ECO:0000256" key="2">
    <source>
        <dbReference type="SAM" id="MobiDB-lite"/>
    </source>
</evidence>